<name>A4TEK2_MYCGI</name>
<gene>
    <name evidence="4" type="ordered locus">Mflv_4953</name>
</gene>
<dbReference type="InterPro" id="IPR001647">
    <property type="entry name" value="HTH_TetR"/>
</dbReference>
<dbReference type="InterPro" id="IPR041669">
    <property type="entry name" value="TetR_C_15"/>
</dbReference>
<reference evidence="4" key="1">
    <citation type="submission" date="2007-04" db="EMBL/GenBank/DDBJ databases">
        <authorList>
            <consortium name="US DOE Joint Genome Institute"/>
            <person name="Copeland A."/>
            <person name="Lucas S."/>
            <person name="Lapidus A."/>
            <person name="Barry K."/>
            <person name="Detter J.C."/>
            <person name="Glavina del Rio T."/>
            <person name="Hammon N."/>
            <person name="Israni S."/>
            <person name="Dalin E."/>
            <person name="Tice H."/>
            <person name="Pitluck S."/>
            <person name="Chain P."/>
            <person name="Malfatti S."/>
            <person name="Shin M."/>
            <person name="Vergez L."/>
            <person name="Schmutz J."/>
            <person name="Larimer F."/>
            <person name="Land M."/>
            <person name="Hauser L."/>
            <person name="Kyrpides N."/>
            <person name="Mikhailova N."/>
            <person name="Miller C."/>
            <person name="Richardson P."/>
        </authorList>
    </citation>
    <scope>NUCLEOTIDE SEQUENCE</scope>
    <source>
        <strain evidence="4">PYR-GCK</strain>
    </source>
</reference>
<dbReference type="PROSITE" id="PS50977">
    <property type="entry name" value="HTH_TETR_2"/>
    <property type="match status" value="1"/>
</dbReference>
<dbReference type="InterPro" id="IPR023772">
    <property type="entry name" value="DNA-bd_HTH_TetR-type_CS"/>
</dbReference>
<dbReference type="PANTHER" id="PTHR30055">
    <property type="entry name" value="HTH-TYPE TRANSCRIPTIONAL REGULATOR RUTR"/>
    <property type="match status" value="1"/>
</dbReference>
<protein>
    <submittedName>
        <fullName evidence="4">Transcriptional regulator, TetR family</fullName>
    </submittedName>
</protein>
<dbReference type="eggNOG" id="COG1309">
    <property type="taxonomic scope" value="Bacteria"/>
</dbReference>
<keyword evidence="1 2" id="KW-0238">DNA-binding</keyword>
<dbReference type="GO" id="GO:0000976">
    <property type="term" value="F:transcription cis-regulatory region binding"/>
    <property type="evidence" value="ECO:0007669"/>
    <property type="project" value="TreeGrafter"/>
</dbReference>
<evidence type="ECO:0000313" key="4">
    <source>
        <dbReference type="EMBL" id="ABP47419.1"/>
    </source>
</evidence>
<dbReference type="Gene3D" id="1.10.357.10">
    <property type="entry name" value="Tetracycline Repressor, domain 2"/>
    <property type="match status" value="1"/>
</dbReference>
<dbReference type="OrthoDB" id="5242390at2"/>
<evidence type="ECO:0000259" key="3">
    <source>
        <dbReference type="PROSITE" id="PS50977"/>
    </source>
</evidence>
<dbReference type="PROSITE" id="PS01081">
    <property type="entry name" value="HTH_TETR_1"/>
    <property type="match status" value="1"/>
</dbReference>
<dbReference type="GO" id="GO:0003700">
    <property type="term" value="F:DNA-binding transcription factor activity"/>
    <property type="evidence" value="ECO:0007669"/>
    <property type="project" value="TreeGrafter"/>
</dbReference>
<dbReference type="Pfam" id="PF00440">
    <property type="entry name" value="TetR_N"/>
    <property type="match status" value="1"/>
</dbReference>
<dbReference type="InterPro" id="IPR050109">
    <property type="entry name" value="HTH-type_TetR-like_transc_reg"/>
</dbReference>
<dbReference type="Pfam" id="PF17918">
    <property type="entry name" value="TetR_C_15"/>
    <property type="match status" value="1"/>
</dbReference>
<dbReference type="AlphaFoldDB" id="A4TEK2"/>
<evidence type="ECO:0000256" key="1">
    <source>
        <dbReference type="ARBA" id="ARBA00023125"/>
    </source>
</evidence>
<dbReference type="PRINTS" id="PR00455">
    <property type="entry name" value="HTHTETR"/>
</dbReference>
<feature type="domain" description="HTH tetR-type" evidence="3">
    <location>
        <begin position="1"/>
        <end position="57"/>
    </location>
</feature>
<reference evidence="4" key="2">
    <citation type="journal article" date="2013" name="PLoS ONE">
        <title>A Gene Expression Study of the Activities of Aromatic Ring-Cleavage Dioxygenases in Mycobacterium gilvum PYR-GCK to Changes in Salinity and pH during Pyrene Degradation.</title>
        <authorList>
            <person name="Badejo A.C."/>
            <person name="Badejo A.O."/>
            <person name="Shin K.H."/>
            <person name="Chai Y.G."/>
        </authorList>
    </citation>
    <scope>NUCLEOTIDE SEQUENCE [LARGE SCALE GENOMIC DNA]</scope>
    <source>
        <strain evidence="4">PYR-GCK</strain>
    </source>
</reference>
<dbReference type="InterPro" id="IPR009057">
    <property type="entry name" value="Homeodomain-like_sf"/>
</dbReference>
<dbReference type="PANTHER" id="PTHR30055:SF223">
    <property type="entry name" value="HTH-TYPE TRANSCRIPTIONAL REGULATOR UIDR"/>
    <property type="match status" value="1"/>
</dbReference>
<evidence type="ECO:0000256" key="2">
    <source>
        <dbReference type="PROSITE-ProRule" id="PRU00335"/>
    </source>
</evidence>
<sequence length="184" mass="19949">MSTLVDAAAQVFSREGLTATTNRIADRAGLSIGTLYQYFPDKLALLRAVAERHVRDADRELTAVFAALRTEAPPFDATMRAVLGAVVAVHAGGGRLHALLHRMVPADARDLETVQALEDRICDEVAFHLKRCDRGGDDVEMTARTLVHAVDAQLHRVLSRDGFDVGDATDTLMVTVDRLAPPHG</sequence>
<proteinExistence type="predicted"/>
<dbReference type="EMBL" id="CP000656">
    <property type="protein sequence ID" value="ABP47419.1"/>
    <property type="molecule type" value="Genomic_DNA"/>
</dbReference>
<dbReference type="SUPFAM" id="SSF46689">
    <property type="entry name" value="Homeodomain-like"/>
    <property type="match status" value="1"/>
</dbReference>
<dbReference type="KEGG" id="mgi:Mflv_4953"/>
<feature type="DNA-binding region" description="H-T-H motif" evidence="2">
    <location>
        <begin position="20"/>
        <end position="39"/>
    </location>
</feature>
<accession>A4TEK2</accession>
<dbReference type="STRING" id="350054.Mflv_4953"/>
<organism evidence="4">
    <name type="scientific">Mycolicibacterium gilvum (strain PYR-GCK)</name>
    <name type="common">Mycobacterium gilvum (strain PYR-GCK)</name>
    <dbReference type="NCBI Taxonomy" id="350054"/>
    <lineage>
        <taxon>Bacteria</taxon>
        <taxon>Bacillati</taxon>
        <taxon>Actinomycetota</taxon>
        <taxon>Actinomycetes</taxon>
        <taxon>Mycobacteriales</taxon>
        <taxon>Mycobacteriaceae</taxon>
        <taxon>Mycolicibacterium</taxon>
    </lineage>
</organism>
<dbReference type="HOGENOM" id="CLU_069356_46_0_11"/>